<dbReference type="InterPro" id="IPR000467">
    <property type="entry name" value="G_patch_dom"/>
</dbReference>
<feature type="compositionally biased region" description="Basic and acidic residues" evidence="5">
    <location>
        <begin position="99"/>
        <end position="116"/>
    </location>
</feature>
<dbReference type="GO" id="GO:0006397">
    <property type="term" value="P:mRNA processing"/>
    <property type="evidence" value="ECO:0007669"/>
    <property type="project" value="UniProtKB-KW"/>
</dbReference>
<feature type="region of interest" description="Disordered" evidence="5">
    <location>
        <begin position="64"/>
        <end position="144"/>
    </location>
</feature>
<organism evidence="7 8">
    <name type="scientific">Mycoemilia scoparia</name>
    <dbReference type="NCBI Taxonomy" id="417184"/>
    <lineage>
        <taxon>Eukaryota</taxon>
        <taxon>Fungi</taxon>
        <taxon>Fungi incertae sedis</taxon>
        <taxon>Zoopagomycota</taxon>
        <taxon>Kickxellomycotina</taxon>
        <taxon>Kickxellomycetes</taxon>
        <taxon>Kickxellales</taxon>
        <taxon>Kickxellaceae</taxon>
        <taxon>Mycoemilia</taxon>
    </lineage>
</organism>
<dbReference type="InterPro" id="IPR040169">
    <property type="entry name" value="SUGP1/2"/>
</dbReference>
<dbReference type="Proteomes" id="UP001150538">
    <property type="component" value="Unassembled WGS sequence"/>
</dbReference>
<dbReference type="PROSITE" id="PS50174">
    <property type="entry name" value="G_PATCH"/>
    <property type="match status" value="1"/>
</dbReference>
<keyword evidence="8" id="KW-1185">Reference proteome</keyword>
<evidence type="ECO:0000313" key="7">
    <source>
        <dbReference type="EMBL" id="KAJ1918769.1"/>
    </source>
</evidence>
<dbReference type="GO" id="GO:0003723">
    <property type="term" value="F:RNA binding"/>
    <property type="evidence" value="ECO:0007669"/>
    <property type="project" value="TreeGrafter"/>
</dbReference>
<dbReference type="PANTHER" id="PTHR23340">
    <property type="entry name" value="ARGININE/SERINE RICH SPLICING FACTOR SF4/14"/>
    <property type="match status" value="1"/>
</dbReference>
<reference evidence="7" key="1">
    <citation type="submission" date="2022-07" db="EMBL/GenBank/DDBJ databases">
        <title>Phylogenomic reconstructions and comparative analyses of Kickxellomycotina fungi.</title>
        <authorList>
            <person name="Reynolds N.K."/>
            <person name="Stajich J.E."/>
            <person name="Barry K."/>
            <person name="Grigoriev I.V."/>
            <person name="Crous P."/>
            <person name="Smith M.E."/>
        </authorList>
    </citation>
    <scope>NUCLEOTIDE SEQUENCE</scope>
    <source>
        <strain evidence="7">NBRC 100468</strain>
    </source>
</reference>
<evidence type="ECO:0000256" key="1">
    <source>
        <dbReference type="ARBA" id="ARBA00004123"/>
    </source>
</evidence>
<dbReference type="AlphaFoldDB" id="A0A9W8DUF7"/>
<keyword evidence="2" id="KW-0507">mRNA processing</keyword>
<dbReference type="EMBL" id="JANBPU010000038">
    <property type="protein sequence ID" value="KAJ1918769.1"/>
    <property type="molecule type" value="Genomic_DNA"/>
</dbReference>
<dbReference type="GO" id="GO:0008380">
    <property type="term" value="P:RNA splicing"/>
    <property type="evidence" value="ECO:0007669"/>
    <property type="project" value="UniProtKB-KW"/>
</dbReference>
<feature type="region of interest" description="Disordered" evidence="5">
    <location>
        <begin position="1"/>
        <end position="50"/>
    </location>
</feature>
<dbReference type="OrthoDB" id="4822at2759"/>
<keyword evidence="4" id="KW-0539">Nucleus</keyword>
<feature type="domain" description="G-patch" evidence="6">
    <location>
        <begin position="245"/>
        <end position="294"/>
    </location>
</feature>
<feature type="compositionally biased region" description="Polar residues" evidence="5">
    <location>
        <begin position="80"/>
        <end position="93"/>
    </location>
</feature>
<dbReference type="GO" id="GO:0005654">
    <property type="term" value="C:nucleoplasm"/>
    <property type="evidence" value="ECO:0007669"/>
    <property type="project" value="TreeGrafter"/>
</dbReference>
<dbReference type="SMART" id="SM00443">
    <property type="entry name" value="G_patch"/>
    <property type="match status" value="1"/>
</dbReference>
<evidence type="ECO:0000256" key="5">
    <source>
        <dbReference type="SAM" id="MobiDB-lite"/>
    </source>
</evidence>
<comment type="caution">
    <text evidence="7">The sequence shown here is derived from an EMBL/GenBank/DDBJ whole genome shotgun (WGS) entry which is preliminary data.</text>
</comment>
<keyword evidence="3" id="KW-0508">mRNA splicing</keyword>
<name>A0A9W8DUF7_9FUNG</name>
<evidence type="ECO:0000313" key="8">
    <source>
        <dbReference type="Proteomes" id="UP001150538"/>
    </source>
</evidence>
<feature type="compositionally biased region" description="Low complexity" evidence="5">
    <location>
        <begin position="32"/>
        <end position="43"/>
    </location>
</feature>
<protein>
    <submittedName>
        <fullName evidence="7">SURP and G-patch domain-containing protein 1</fullName>
    </submittedName>
</protein>
<feature type="compositionally biased region" description="Polar residues" evidence="5">
    <location>
        <begin position="119"/>
        <end position="139"/>
    </location>
</feature>
<comment type="subcellular location">
    <subcellularLocation>
        <location evidence="1">Nucleus</location>
    </subcellularLocation>
</comment>
<evidence type="ECO:0000256" key="3">
    <source>
        <dbReference type="ARBA" id="ARBA00023187"/>
    </source>
</evidence>
<sequence>MSTRDIIKPNDNDSDNNFEDFFEKKTSAIPNKKTLTPKSSKTPGQPKRLGFSLDAFSKLKNINKTPSKLPAAFSEDIESQPVNEEQNKVGNTPNKKRKYDVNYDTEEKQTPAEAKVHSTIPNIINNATSQKPRHNNSSGLKKKKYKQYYDDFKPGMIRFDTKWVYPNEEVKEEYSFWEHKKRAQEMHETKDKALQLTETSSGPRHMGGYLPKEELEKFNKKVQAVKSGKQIDLKDEDYEKHKISSSNKGFQMLMKQGWKEGKGLGSKEQGITAPVNKKVNEAGPSNSGLGTEKTHEVQEGDDEFEIYRKRMMLAYKFRPNPLNNPRREYY</sequence>
<feature type="region of interest" description="Disordered" evidence="5">
    <location>
        <begin position="261"/>
        <end position="300"/>
    </location>
</feature>
<dbReference type="Pfam" id="PF01585">
    <property type="entry name" value="G-patch"/>
    <property type="match status" value="1"/>
</dbReference>
<proteinExistence type="predicted"/>
<gene>
    <name evidence="7" type="primary">SUGP1</name>
    <name evidence="7" type="ORF">H4219_002388</name>
</gene>
<feature type="compositionally biased region" description="Basic and acidic residues" evidence="5">
    <location>
        <begin position="1"/>
        <end position="11"/>
    </location>
</feature>
<accession>A0A9W8DUF7</accession>
<dbReference type="PANTHER" id="PTHR23340:SF0">
    <property type="entry name" value="SURP AND G-PATCH DOMAIN-CONTAINING PROTEIN 1 ISOFORM X1"/>
    <property type="match status" value="1"/>
</dbReference>
<evidence type="ECO:0000256" key="4">
    <source>
        <dbReference type="ARBA" id="ARBA00023242"/>
    </source>
</evidence>
<evidence type="ECO:0000259" key="6">
    <source>
        <dbReference type="PROSITE" id="PS50174"/>
    </source>
</evidence>
<evidence type="ECO:0000256" key="2">
    <source>
        <dbReference type="ARBA" id="ARBA00022664"/>
    </source>
</evidence>